<gene>
    <name evidence="1" type="ORF">PAM7971_03523</name>
</gene>
<dbReference type="AlphaFoldDB" id="A0A1Y5TLK5"/>
<dbReference type="Proteomes" id="UP000193307">
    <property type="component" value="Unassembled WGS sequence"/>
</dbReference>
<organism evidence="1 2">
    <name type="scientific">Pacificibacter marinus</name>
    <dbReference type="NCBI Taxonomy" id="658057"/>
    <lineage>
        <taxon>Bacteria</taxon>
        <taxon>Pseudomonadati</taxon>
        <taxon>Pseudomonadota</taxon>
        <taxon>Alphaproteobacteria</taxon>
        <taxon>Rhodobacterales</taxon>
        <taxon>Roseobacteraceae</taxon>
        <taxon>Pacificibacter</taxon>
    </lineage>
</organism>
<evidence type="ECO:0000313" key="2">
    <source>
        <dbReference type="Proteomes" id="UP000193307"/>
    </source>
</evidence>
<keyword evidence="2" id="KW-1185">Reference proteome</keyword>
<name>A0A1Y5TLK5_9RHOB</name>
<reference evidence="1 2" key="1">
    <citation type="submission" date="2017-03" db="EMBL/GenBank/DDBJ databases">
        <authorList>
            <person name="Afonso C.L."/>
            <person name="Miller P.J."/>
            <person name="Scott M.A."/>
            <person name="Spackman E."/>
            <person name="Goraichik I."/>
            <person name="Dimitrov K.M."/>
            <person name="Suarez D.L."/>
            <person name="Swayne D.E."/>
        </authorList>
    </citation>
    <scope>NUCLEOTIDE SEQUENCE [LARGE SCALE GENOMIC DNA]</scope>
    <source>
        <strain evidence="1 2">CECT 7971</strain>
    </source>
</reference>
<dbReference type="RefSeq" id="WP_085850597.1">
    <property type="nucleotide sequence ID" value="NZ_FNZV01000016.1"/>
</dbReference>
<protein>
    <submittedName>
        <fullName evidence="1">Uncharacterized protein</fullName>
    </submittedName>
</protein>
<sequence length="97" mass="10165">MISGLALISAHATDAAVHDGLALFDQALQGGLFSLDPHVQLGEAAQFQFIRKPQPCSMQTERRRFWTAVVSSFSGGLCSGGHCTGVAGLDGVVGVHR</sequence>
<dbReference type="EMBL" id="FWFW01000015">
    <property type="protein sequence ID" value="SLN66791.1"/>
    <property type="molecule type" value="Genomic_DNA"/>
</dbReference>
<evidence type="ECO:0000313" key="1">
    <source>
        <dbReference type="EMBL" id="SLN66791.1"/>
    </source>
</evidence>
<accession>A0A1Y5TLK5</accession>
<proteinExistence type="predicted"/>